<evidence type="ECO:0000313" key="3">
    <source>
        <dbReference type="Proteomes" id="UP000612233"/>
    </source>
</evidence>
<gene>
    <name evidence="2" type="ORF">IC235_07840</name>
</gene>
<feature type="transmembrane region" description="Helical" evidence="1">
    <location>
        <begin position="183"/>
        <end position="202"/>
    </location>
</feature>
<organism evidence="2 3">
    <name type="scientific">Hymenobacter montanus</name>
    <dbReference type="NCBI Taxonomy" id="2771359"/>
    <lineage>
        <taxon>Bacteria</taxon>
        <taxon>Pseudomonadati</taxon>
        <taxon>Bacteroidota</taxon>
        <taxon>Cytophagia</taxon>
        <taxon>Cytophagales</taxon>
        <taxon>Hymenobacteraceae</taxon>
        <taxon>Hymenobacter</taxon>
    </lineage>
</organism>
<proteinExistence type="predicted"/>
<comment type="caution">
    <text evidence="2">The sequence shown here is derived from an EMBL/GenBank/DDBJ whole genome shotgun (WGS) entry which is preliminary data.</text>
</comment>
<feature type="transmembrane region" description="Helical" evidence="1">
    <location>
        <begin position="33"/>
        <end position="53"/>
    </location>
</feature>
<keyword evidence="1" id="KW-0812">Transmembrane</keyword>
<sequence length="438" mass="48402">MRVFLAIVLNAALLAVLLPWVRRQWLLVGPGWWRYTLGLGLGLRVLVGVARSWEPKEDAKFMSTVGQLVTTKLWTRPDTAWQVLFGASNVFRIKLQGNDYEAIFHNLSNTWFLIKLLALLNLGSLRCSWLNGLYLSIFAFVGCWHLVRKLPLVFPSTPAGAATVAFLLWPSVWFWAAGISKEAVLLGSGAWLTARVLGYLYGEPGRAPYRIGWWLGTVALAVLHFQMRYFFAAPLLGILAGVALVRVLKHRGLVRQRWAQALVPILLLGSGVWLASQVSVAFSINKFTYQVIRVYVESPTPPGRPRLEYPDLRPTLASIAAHAPAAVVNTLTRPWVGESRLPFYVAAGLENLALLGLLTLAVVAVVRGRAGGLPFELGFGLSIFCLILAILMGVTTPNLGSLNRYRSELLPFFLLLVLQNDYAAGLLRRLRLGGGPQR</sequence>
<feature type="transmembrane region" description="Helical" evidence="1">
    <location>
        <begin position="231"/>
        <end position="249"/>
    </location>
</feature>
<feature type="transmembrane region" description="Helical" evidence="1">
    <location>
        <begin position="377"/>
        <end position="397"/>
    </location>
</feature>
<evidence type="ECO:0000256" key="1">
    <source>
        <dbReference type="SAM" id="Phobius"/>
    </source>
</evidence>
<feature type="transmembrane region" description="Helical" evidence="1">
    <location>
        <begin position="261"/>
        <end position="284"/>
    </location>
</feature>
<dbReference type="EMBL" id="JACXAD010000007">
    <property type="protein sequence ID" value="MBD2767802.1"/>
    <property type="molecule type" value="Genomic_DNA"/>
</dbReference>
<dbReference type="AlphaFoldDB" id="A0A927GIU8"/>
<dbReference type="RefSeq" id="WP_191004623.1">
    <property type="nucleotide sequence ID" value="NZ_JACXAD010000007.1"/>
</dbReference>
<keyword evidence="1" id="KW-1133">Transmembrane helix</keyword>
<evidence type="ECO:0000313" key="2">
    <source>
        <dbReference type="EMBL" id="MBD2767802.1"/>
    </source>
</evidence>
<keyword evidence="3" id="KW-1185">Reference proteome</keyword>
<reference evidence="2" key="1">
    <citation type="submission" date="2020-09" db="EMBL/GenBank/DDBJ databases">
        <authorList>
            <person name="Kim M.K."/>
        </authorList>
    </citation>
    <scope>NUCLEOTIDE SEQUENCE</scope>
    <source>
        <strain evidence="2">BT664</strain>
    </source>
</reference>
<feature type="transmembrane region" description="Helical" evidence="1">
    <location>
        <begin position="128"/>
        <end position="147"/>
    </location>
</feature>
<name>A0A927GIU8_9BACT</name>
<keyword evidence="1" id="KW-0472">Membrane</keyword>
<accession>A0A927GIU8</accession>
<feature type="transmembrane region" description="Helical" evidence="1">
    <location>
        <begin position="159"/>
        <end position="177"/>
    </location>
</feature>
<feature type="transmembrane region" description="Helical" evidence="1">
    <location>
        <begin position="343"/>
        <end position="365"/>
    </location>
</feature>
<protein>
    <submittedName>
        <fullName evidence="2">Uncharacterized protein</fullName>
    </submittedName>
</protein>
<dbReference type="Proteomes" id="UP000612233">
    <property type="component" value="Unassembled WGS sequence"/>
</dbReference>